<keyword evidence="2" id="KW-1185">Reference proteome</keyword>
<gene>
    <name evidence="1" type="ORF">RSSM_02821</name>
</gene>
<reference evidence="1 2" key="1">
    <citation type="journal article" date="2013" name="Mar. Genomics">
        <title>Expression of sulfatases in Rhodopirellula baltica and the diversity of sulfatases in the genus Rhodopirellula.</title>
        <authorList>
            <person name="Wegner C.E."/>
            <person name="Richter-Heitmann T."/>
            <person name="Klindworth A."/>
            <person name="Klockow C."/>
            <person name="Richter M."/>
            <person name="Achstetter T."/>
            <person name="Glockner F.O."/>
            <person name="Harder J."/>
        </authorList>
    </citation>
    <scope>NUCLEOTIDE SEQUENCE [LARGE SCALE GENOMIC DNA]</scope>
    <source>
        <strain evidence="1 2">SM41</strain>
    </source>
</reference>
<dbReference type="GO" id="GO:0008168">
    <property type="term" value="F:methyltransferase activity"/>
    <property type="evidence" value="ECO:0007669"/>
    <property type="project" value="UniProtKB-KW"/>
</dbReference>
<evidence type="ECO:0000313" key="2">
    <source>
        <dbReference type="Proteomes" id="UP000011885"/>
    </source>
</evidence>
<dbReference type="PANTHER" id="PTHR43861">
    <property type="entry name" value="TRANS-ACONITATE 2-METHYLTRANSFERASE-RELATED"/>
    <property type="match status" value="1"/>
</dbReference>
<accession>M5U3A4</accession>
<evidence type="ECO:0000313" key="1">
    <source>
        <dbReference type="EMBL" id="EMI55729.1"/>
    </source>
</evidence>
<dbReference type="EMBL" id="ANOH01000198">
    <property type="protein sequence ID" value="EMI55729.1"/>
    <property type="molecule type" value="Genomic_DNA"/>
</dbReference>
<dbReference type="Gene3D" id="3.40.50.150">
    <property type="entry name" value="Vaccinia Virus protein VP39"/>
    <property type="match status" value="1"/>
</dbReference>
<dbReference type="SUPFAM" id="SSF53335">
    <property type="entry name" value="S-adenosyl-L-methionine-dependent methyltransferases"/>
    <property type="match status" value="1"/>
</dbReference>
<keyword evidence="1" id="KW-0489">Methyltransferase</keyword>
<dbReference type="InterPro" id="IPR029063">
    <property type="entry name" value="SAM-dependent_MTases_sf"/>
</dbReference>
<dbReference type="OrthoDB" id="9790457at2"/>
<dbReference type="Pfam" id="PF13489">
    <property type="entry name" value="Methyltransf_23"/>
    <property type="match status" value="1"/>
</dbReference>
<dbReference type="Proteomes" id="UP000011885">
    <property type="component" value="Unassembled WGS sequence"/>
</dbReference>
<dbReference type="RefSeq" id="WP_008679130.1">
    <property type="nucleotide sequence ID" value="NZ_ANOH01000198.1"/>
</dbReference>
<sequence length="260" mass="29432">MDLTSFIEHARCEQSHWWFTARRLIVRSLVDEIIAESRHRGRILEVGCGTGATVASLGEHYDCVGAEISPDALSIARQNYPNARFIEYGNVEELASELAAADIVLLMDVLEHIEDAQAFWNAMVAPLRPGTRVIVTVPADPKLWSRHDVAMFHFRRYTADSLRALWKDQPFRTHLLSGMNWRLAPVIRGLRKLPNRKGDRDNRQTDLSIPPRWINTTLHRLFASEATPLLKMLRANSITPNAHSNGVSLVAVLEKTSHDE</sequence>
<name>M5U3A4_9BACT</name>
<dbReference type="AlphaFoldDB" id="M5U3A4"/>
<proteinExistence type="predicted"/>
<keyword evidence="1" id="KW-0808">Transferase</keyword>
<organism evidence="1 2">
    <name type="scientific">Rhodopirellula sallentina SM41</name>
    <dbReference type="NCBI Taxonomy" id="1263870"/>
    <lineage>
        <taxon>Bacteria</taxon>
        <taxon>Pseudomonadati</taxon>
        <taxon>Planctomycetota</taxon>
        <taxon>Planctomycetia</taxon>
        <taxon>Pirellulales</taxon>
        <taxon>Pirellulaceae</taxon>
        <taxon>Rhodopirellula</taxon>
    </lineage>
</organism>
<dbReference type="GO" id="GO:0032259">
    <property type="term" value="P:methylation"/>
    <property type="evidence" value="ECO:0007669"/>
    <property type="project" value="UniProtKB-KW"/>
</dbReference>
<dbReference type="CDD" id="cd02440">
    <property type="entry name" value="AdoMet_MTases"/>
    <property type="match status" value="1"/>
</dbReference>
<protein>
    <submittedName>
        <fullName evidence="1">Generic methyltransferase</fullName>
    </submittedName>
</protein>
<comment type="caution">
    <text evidence="1">The sequence shown here is derived from an EMBL/GenBank/DDBJ whole genome shotgun (WGS) entry which is preliminary data.</text>
</comment>
<dbReference type="PATRIC" id="fig|1263870.3.peg.2995"/>